<evidence type="ECO:0000313" key="2">
    <source>
        <dbReference type="EnsemblPlants" id="Bo4g078670.1"/>
    </source>
</evidence>
<feature type="region of interest" description="Disordered" evidence="1">
    <location>
        <begin position="1"/>
        <end position="46"/>
    </location>
</feature>
<feature type="compositionally biased region" description="Basic and acidic residues" evidence="1">
    <location>
        <begin position="35"/>
        <end position="46"/>
    </location>
</feature>
<dbReference type="Proteomes" id="UP000032141">
    <property type="component" value="Chromosome C4"/>
</dbReference>
<evidence type="ECO:0000256" key="1">
    <source>
        <dbReference type="SAM" id="MobiDB-lite"/>
    </source>
</evidence>
<dbReference type="EnsemblPlants" id="Bo4g078670.1">
    <property type="protein sequence ID" value="Bo4g078670.1"/>
    <property type="gene ID" value="Bo4g078670"/>
</dbReference>
<keyword evidence="3" id="KW-1185">Reference proteome</keyword>
<name>A0A0D3BUS7_BRAOL</name>
<proteinExistence type="predicted"/>
<accession>A0A0D3BUS7</accession>
<dbReference type="InterPro" id="IPR004252">
    <property type="entry name" value="Probable_transposase_24"/>
</dbReference>
<dbReference type="HOGENOM" id="CLU_033858_0_0_1"/>
<sequence>MFGEPGTRTCASSQSPPFGAPPVPPYVPPPVSRFDVPHAHHDHDPEEAPLPMAAGIHPDLLVPPSAPYAMYTVEDLLAQPGRGGLPVLDPDRPDGTLWFGVDGSVARNVTEVIKGYFPDAHPNWKLTPDHQKYHWSIGVNERVKKAFIGKAKARLLDTGKPAELTTAVWDGLIRYWNLPSSIKVSNSCFASRLTKDEQGNRPMLHTTGQKPHAGVRIEMAKETGVLPSHKDLYERTHKNKAGQLVDPRSEEIYNDVVARIEVRQTQLNLSSCGSDTTYILHEE</sequence>
<reference evidence="2 3" key="1">
    <citation type="journal article" date="2014" name="Genome Biol.">
        <title>Transcriptome and methylome profiling reveals relics of genome dominance in the mesopolyploid Brassica oleracea.</title>
        <authorList>
            <person name="Parkin I.A."/>
            <person name="Koh C."/>
            <person name="Tang H."/>
            <person name="Robinson S.J."/>
            <person name="Kagale S."/>
            <person name="Clarke W.E."/>
            <person name="Town C.D."/>
            <person name="Nixon J."/>
            <person name="Krishnakumar V."/>
            <person name="Bidwell S.L."/>
            <person name="Denoeud F."/>
            <person name="Belcram H."/>
            <person name="Links M.G."/>
            <person name="Just J."/>
            <person name="Clarke C."/>
            <person name="Bender T."/>
            <person name="Huebert T."/>
            <person name="Mason A.S."/>
            <person name="Pires J.C."/>
            <person name="Barker G."/>
            <person name="Moore J."/>
            <person name="Walley P.G."/>
            <person name="Manoli S."/>
            <person name="Batley J."/>
            <person name="Edwards D."/>
            <person name="Nelson M.N."/>
            <person name="Wang X."/>
            <person name="Paterson A.H."/>
            <person name="King G."/>
            <person name="Bancroft I."/>
            <person name="Chalhoub B."/>
            <person name="Sharpe A.G."/>
        </authorList>
    </citation>
    <scope>NUCLEOTIDE SEQUENCE</scope>
    <source>
        <strain evidence="2 3">cv. TO1000</strain>
    </source>
</reference>
<dbReference type="AlphaFoldDB" id="A0A0D3BUS7"/>
<evidence type="ECO:0000313" key="3">
    <source>
        <dbReference type="Proteomes" id="UP000032141"/>
    </source>
</evidence>
<dbReference type="Gramene" id="Bo4g078670.1">
    <property type="protein sequence ID" value="Bo4g078670.1"/>
    <property type="gene ID" value="Bo4g078670"/>
</dbReference>
<protein>
    <submittedName>
        <fullName evidence="2">Uncharacterized protein</fullName>
    </submittedName>
</protein>
<dbReference type="Pfam" id="PF03004">
    <property type="entry name" value="Transposase_24"/>
    <property type="match status" value="1"/>
</dbReference>
<feature type="compositionally biased region" description="Pro residues" evidence="1">
    <location>
        <begin position="18"/>
        <end position="31"/>
    </location>
</feature>
<reference evidence="2" key="2">
    <citation type="submission" date="2015-03" db="UniProtKB">
        <authorList>
            <consortium name="EnsemblPlants"/>
        </authorList>
    </citation>
    <scope>IDENTIFICATION</scope>
</reference>
<organism evidence="2 3">
    <name type="scientific">Brassica oleracea var. oleracea</name>
    <dbReference type="NCBI Taxonomy" id="109376"/>
    <lineage>
        <taxon>Eukaryota</taxon>
        <taxon>Viridiplantae</taxon>
        <taxon>Streptophyta</taxon>
        <taxon>Embryophyta</taxon>
        <taxon>Tracheophyta</taxon>
        <taxon>Spermatophyta</taxon>
        <taxon>Magnoliopsida</taxon>
        <taxon>eudicotyledons</taxon>
        <taxon>Gunneridae</taxon>
        <taxon>Pentapetalae</taxon>
        <taxon>rosids</taxon>
        <taxon>malvids</taxon>
        <taxon>Brassicales</taxon>
        <taxon>Brassicaceae</taxon>
        <taxon>Brassiceae</taxon>
        <taxon>Brassica</taxon>
    </lineage>
</organism>